<proteinExistence type="predicted"/>
<keyword evidence="1" id="KW-1133">Transmembrane helix</keyword>
<reference evidence="2" key="1">
    <citation type="journal article" date="2015" name="Nature">
        <title>Complex archaea that bridge the gap between prokaryotes and eukaryotes.</title>
        <authorList>
            <person name="Spang A."/>
            <person name="Saw J.H."/>
            <person name="Jorgensen S.L."/>
            <person name="Zaremba-Niedzwiedzka K."/>
            <person name="Martijn J."/>
            <person name="Lind A.E."/>
            <person name="van Eijk R."/>
            <person name="Schleper C."/>
            <person name="Guy L."/>
            <person name="Ettema T.J."/>
        </authorList>
    </citation>
    <scope>NUCLEOTIDE SEQUENCE</scope>
</reference>
<accession>A0A0F9CTY6</accession>
<organism evidence="2">
    <name type="scientific">marine sediment metagenome</name>
    <dbReference type="NCBI Taxonomy" id="412755"/>
    <lineage>
        <taxon>unclassified sequences</taxon>
        <taxon>metagenomes</taxon>
        <taxon>ecological metagenomes</taxon>
    </lineage>
</organism>
<feature type="transmembrane region" description="Helical" evidence="1">
    <location>
        <begin position="117"/>
        <end position="136"/>
    </location>
</feature>
<dbReference type="AlphaFoldDB" id="A0A0F9CTY6"/>
<dbReference type="EMBL" id="LAZR01034579">
    <property type="protein sequence ID" value="KKL44911.1"/>
    <property type="molecule type" value="Genomic_DNA"/>
</dbReference>
<feature type="transmembrane region" description="Helical" evidence="1">
    <location>
        <begin position="12"/>
        <end position="29"/>
    </location>
</feature>
<comment type="caution">
    <text evidence="2">The sequence shown here is derived from an EMBL/GenBank/DDBJ whole genome shotgun (WGS) entry which is preliminary data.</text>
</comment>
<feature type="transmembrane region" description="Helical" evidence="1">
    <location>
        <begin position="80"/>
        <end position="97"/>
    </location>
</feature>
<evidence type="ECO:0000256" key="1">
    <source>
        <dbReference type="SAM" id="Phobius"/>
    </source>
</evidence>
<feature type="transmembrane region" description="Helical" evidence="1">
    <location>
        <begin position="41"/>
        <end position="68"/>
    </location>
</feature>
<name>A0A0F9CTY6_9ZZZZ</name>
<evidence type="ECO:0000313" key="2">
    <source>
        <dbReference type="EMBL" id="KKL44911.1"/>
    </source>
</evidence>
<gene>
    <name evidence="2" type="ORF">LCGC14_2360950</name>
</gene>
<protein>
    <submittedName>
        <fullName evidence="2">Uncharacterized protein</fullName>
    </submittedName>
</protein>
<keyword evidence="1" id="KW-0812">Transmembrane</keyword>
<keyword evidence="1" id="KW-0472">Membrane</keyword>
<sequence>MKLKIELSRQGNFIFAILMIHFVFFGYIANVFEKEVGERILFLYQILFNPATIFSLLILFTIVFFMAFREKFFEYGIRNSIWLTPITIGQSWIWFWLINGFDIVPIGEFFIRIEGYLTILSVLGVNLLSAILAALAKQRYDKYINKIKTV</sequence>